<dbReference type="InterPro" id="IPR029068">
    <property type="entry name" value="Glyas_Bleomycin-R_OHBP_Dase"/>
</dbReference>
<evidence type="ECO:0000313" key="2">
    <source>
        <dbReference type="Proteomes" id="UP001409585"/>
    </source>
</evidence>
<sequence>MNRPPLNPALDQGILCAHQFQIAYATNDIDTAKTLFQERLGITEFKTLTGPLPSGGEIHIELAWVGSTMYELLTAKGPGSDIYVGRLPETTSLALAHHHLGYLIETEQQWQQLLEQAERSNWAIPHISHTPGFMNSCFIDVPLLGHYCEYLFPEPAGLAFLTEQVPNNY</sequence>
<dbReference type="Proteomes" id="UP001409585">
    <property type="component" value="Unassembled WGS sequence"/>
</dbReference>
<keyword evidence="2" id="KW-1185">Reference proteome</keyword>
<evidence type="ECO:0008006" key="3">
    <source>
        <dbReference type="Google" id="ProtNLM"/>
    </source>
</evidence>
<evidence type="ECO:0000313" key="1">
    <source>
        <dbReference type="EMBL" id="GAA4929631.1"/>
    </source>
</evidence>
<organism evidence="1 2">
    <name type="scientific">Halioxenophilus aromaticivorans</name>
    <dbReference type="NCBI Taxonomy" id="1306992"/>
    <lineage>
        <taxon>Bacteria</taxon>
        <taxon>Pseudomonadati</taxon>
        <taxon>Pseudomonadota</taxon>
        <taxon>Gammaproteobacteria</taxon>
        <taxon>Alteromonadales</taxon>
        <taxon>Alteromonadaceae</taxon>
        <taxon>Halioxenophilus</taxon>
    </lineage>
</organism>
<accession>A0AAV3TX23</accession>
<proteinExistence type="predicted"/>
<name>A0AAV3TX23_9ALTE</name>
<reference evidence="2" key="1">
    <citation type="journal article" date="2019" name="Int. J. Syst. Evol. Microbiol.">
        <title>The Global Catalogue of Microorganisms (GCM) 10K type strain sequencing project: providing services to taxonomists for standard genome sequencing and annotation.</title>
        <authorList>
            <consortium name="The Broad Institute Genomics Platform"/>
            <consortium name="The Broad Institute Genome Sequencing Center for Infectious Disease"/>
            <person name="Wu L."/>
            <person name="Ma J."/>
        </authorList>
    </citation>
    <scope>NUCLEOTIDE SEQUENCE [LARGE SCALE GENOMIC DNA]</scope>
    <source>
        <strain evidence="2">JCM 19134</strain>
    </source>
</reference>
<protein>
    <recommendedName>
        <fullName evidence="3">VOC domain-containing protein</fullName>
    </recommendedName>
</protein>
<comment type="caution">
    <text evidence="1">The sequence shown here is derived from an EMBL/GenBank/DDBJ whole genome shotgun (WGS) entry which is preliminary data.</text>
</comment>
<dbReference type="Gene3D" id="3.10.180.10">
    <property type="entry name" value="2,3-Dihydroxybiphenyl 1,2-Dioxygenase, domain 1"/>
    <property type="match status" value="1"/>
</dbReference>
<dbReference type="AlphaFoldDB" id="A0AAV3TX23"/>
<dbReference type="EMBL" id="BAABLX010000001">
    <property type="protein sequence ID" value="GAA4929631.1"/>
    <property type="molecule type" value="Genomic_DNA"/>
</dbReference>
<dbReference type="RefSeq" id="WP_345415574.1">
    <property type="nucleotide sequence ID" value="NZ_AP031496.1"/>
</dbReference>
<gene>
    <name evidence="1" type="ORF">GCM10025791_01670</name>
</gene>
<dbReference type="SUPFAM" id="SSF54593">
    <property type="entry name" value="Glyoxalase/Bleomycin resistance protein/Dihydroxybiphenyl dioxygenase"/>
    <property type="match status" value="1"/>
</dbReference>